<dbReference type="InterPro" id="IPR035075">
    <property type="entry name" value="PRMT5"/>
</dbReference>
<comment type="caution">
    <text evidence="11">The sequence shown here is derived from an EMBL/GenBank/DDBJ whole genome shotgun (WGS) entry which is preliminary data.</text>
</comment>
<evidence type="ECO:0000259" key="10">
    <source>
        <dbReference type="Pfam" id="PF17286"/>
    </source>
</evidence>
<feature type="domain" description="PRMT5 oligomerisation" evidence="10">
    <location>
        <begin position="566"/>
        <end position="773"/>
    </location>
</feature>
<feature type="site" description="Critical for specifying symmetric addition of methyl groups" evidence="7">
    <location>
        <position position="412"/>
    </location>
</feature>
<feature type="domain" description="PRMT5 TIM barrel" evidence="9">
    <location>
        <begin position="48"/>
        <end position="372"/>
    </location>
</feature>
<dbReference type="PANTHER" id="PTHR10738:SF0">
    <property type="entry name" value="PROTEIN ARGININE N-METHYLTRANSFERASE 5"/>
    <property type="match status" value="1"/>
</dbReference>
<feature type="active site" description="Proton donor/acceptor" evidence="5">
    <location>
        <position position="533"/>
    </location>
</feature>
<evidence type="ECO:0000256" key="7">
    <source>
        <dbReference type="PIRSR" id="PIRSR015894-3"/>
    </source>
</evidence>
<protein>
    <recommendedName>
        <fullName evidence="4">Protein arginine N-methyltransferase</fullName>
    </recommendedName>
</protein>
<feature type="binding site" evidence="6">
    <location>
        <position position="479"/>
    </location>
    <ligand>
        <name>S-adenosyl-L-methionine</name>
        <dbReference type="ChEBI" id="CHEBI:59789"/>
    </ligand>
</feature>
<dbReference type="SUPFAM" id="SSF53335">
    <property type="entry name" value="S-adenosyl-L-methionine-dependent methyltransferases"/>
    <property type="match status" value="1"/>
</dbReference>
<dbReference type="GO" id="GO:0005634">
    <property type="term" value="C:nucleus"/>
    <property type="evidence" value="ECO:0007669"/>
    <property type="project" value="TreeGrafter"/>
</dbReference>
<dbReference type="AlphaFoldDB" id="A0A8H4PKW0"/>
<keyword evidence="12" id="KW-1185">Reference proteome</keyword>
<dbReference type="Pfam" id="PF17286">
    <property type="entry name" value="PRMT5_C"/>
    <property type="match status" value="1"/>
</dbReference>
<evidence type="ECO:0000256" key="3">
    <source>
        <dbReference type="ARBA" id="ARBA00022691"/>
    </source>
</evidence>
<dbReference type="PIRSF" id="PIRSF015894">
    <property type="entry name" value="Skb1_MeTrfase"/>
    <property type="match status" value="1"/>
</dbReference>
<dbReference type="GO" id="GO:0032259">
    <property type="term" value="P:methylation"/>
    <property type="evidence" value="ECO:0007669"/>
    <property type="project" value="UniProtKB-KW"/>
</dbReference>
<evidence type="ECO:0000256" key="6">
    <source>
        <dbReference type="PIRSR" id="PIRSR015894-2"/>
    </source>
</evidence>
<evidence type="ECO:0000256" key="5">
    <source>
        <dbReference type="PIRSR" id="PIRSR015894-1"/>
    </source>
</evidence>
<dbReference type="Gene3D" id="3.20.20.150">
    <property type="entry name" value="Divalent-metal-dependent TIM barrel enzymes"/>
    <property type="match status" value="1"/>
</dbReference>
<name>A0A8H4PKW0_9HYPO</name>
<dbReference type="Proteomes" id="UP000554235">
    <property type="component" value="Unassembled WGS sequence"/>
</dbReference>
<dbReference type="Pfam" id="PF05185">
    <property type="entry name" value="PRMT5"/>
    <property type="match status" value="1"/>
</dbReference>
<evidence type="ECO:0000256" key="2">
    <source>
        <dbReference type="ARBA" id="ARBA00022679"/>
    </source>
</evidence>
<evidence type="ECO:0000259" key="8">
    <source>
        <dbReference type="Pfam" id="PF05185"/>
    </source>
</evidence>
<dbReference type="GO" id="GO:0005829">
    <property type="term" value="C:cytosol"/>
    <property type="evidence" value="ECO:0007669"/>
    <property type="project" value="TreeGrafter"/>
</dbReference>
<evidence type="ECO:0000259" key="9">
    <source>
        <dbReference type="Pfam" id="PF17285"/>
    </source>
</evidence>
<dbReference type="InterPro" id="IPR007857">
    <property type="entry name" value="Arg_MeTrfase_PRMT5"/>
</dbReference>
<sequence length="788" mass="87397">MASDGSGFDMSDSFGPQRPSFHLGYHDSARDEPLTDLQYGHLLNHGLAFATTPITNTHFRDRVFALVSEHLAALSSNGEVATSRATGSRAEPILPPLTPKDTSMFPCAAVNTYTAVISPWLDLGSTNPIISSISRQVLNVEVNYANFCGVRSIIIPGPRQDASIDGGNQSLAQYSRAVEEALTIGNRLTFLVHMPMYREPGQESQGANISSLEPKTPIQTEEKEIDLLAAWDSWHQVRTVCNYNTRLFVALQIPRAMPEKDLQDRWFAEPLHYLTINPAVFQANKAGYPSLSKHHQNLIFSYMRLKNAPWILLCDAGPDVSHIKANSQSLLSAPSQDEFPTLAEAEAKGQTPKTQGFQIKNNDYISYLRWLESQQPDFTYLEGATLTSFQDWLQSPLQPLSDNLESATYEVFEGDPVKYNQYELAVYEALSEWKELKKPTSKDGKVVVAVAGSGRGPLVTRALKASKDAGVPIDMWAVEKNPNAYVYLLRQNDLVWGGNVKVVKTDMRSWKGPVISENEDGPVYGKVDILISELLGSFGDNELSPECLDGIQHVISKPHGISIPSSYTAHLSPISTPKIHADILSRAPGDPNAFETPWVVRLFALDFVTERVPNKPRFQEAWEFSHPIPESTLAAHEARRSGGVVGGGGGSMAGAAGANDHNSRYCHLTFVCRTRGVTHGLAGYFESTLYESQVPENKGEKIEISTHPERIDSKSKDMISWFPIFFPLKKPLYFPADTELEVSMWRQTDDTRVWYEWLVEAFAWVGPSTRIKVASSDLCSSRQVACLM</sequence>
<dbReference type="InterPro" id="IPR029063">
    <property type="entry name" value="SAM-dependent_MTases_sf"/>
</dbReference>
<evidence type="ECO:0000256" key="1">
    <source>
        <dbReference type="ARBA" id="ARBA00022603"/>
    </source>
</evidence>
<keyword evidence="3 4" id="KW-0949">S-adenosyl-L-methionine</keyword>
<dbReference type="OrthoDB" id="1368803at2759"/>
<comment type="similarity">
    <text evidence="4">Belongs to the class I-like SAM-binding methyltransferase superfamily.</text>
</comment>
<keyword evidence="2 4" id="KW-0808">Transferase</keyword>
<organism evidence="11 12">
    <name type="scientific">Fusarium albosuccineum</name>
    <dbReference type="NCBI Taxonomy" id="1237068"/>
    <lineage>
        <taxon>Eukaryota</taxon>
        <taxon>Fungi</taxon>
        <taxon>Dikarya</taxon>
        <taxon>Ascomycota</taxon>
        <taxon>Pezizomycotina</taxon>
        <taxon>Sordariomycetes</taxon>
        <taxon>Hypocreomycetidae</taxon>
        <taxon>Hypocreales</taxon>
        <taxon>Nectriaceae</taxon>
        <taxon>Fusarium</taxon>
        <taxon>Fusarium decemcellulare species complex</taxon>
    </lineage>
</organism>
<feature type="binding site" evidence="6">
    <location>
        <begin position="506"/>
        <end position="507"/>
    </location>
    <ligand>
        <name>S-adenosyl-L-methionine</name>
        <dbReference type="ChEBI" id="CHEBI:59789"/>
    </ligand>
</feature>
<keyword evidence="1 4" id="KW-0489">Methyltransferase</keyword>
<feature type="domain" description="PRMT5 arginine-N-methyltransferase" evidence="8">
    <location>
        <begin position="387"/>
        <end position="563"/>
    </location>
</feature>
<dbReference type="InterPro" id="IPR035247">
    <property type="entry name" value="PRMT5_TIM"/>
</dbReference>
<feature type="active site" description="Proton donor/acceptor" evidence="5">
    <location>
        <position position="542"/>
    </location>
</feature>
<dbReference type="InterPro" id="IPR035248">
    <property type="entry name" value="PRMT5_C"/>
</dbReference>
<dbReference type="PANTHER" id="PTHR10738">
    <property type="entry name" value="PROTEIN ARGININE N-METHYLTRANSFERASE 5"/>
    <property type="match status" value="1"/>
</dbReference>
<dbReference type="Gene3D" id="3.40.50.150">
    <property type="entry name" value="Vaccinia Virus protein VP39"/>
    <property type="match status" value="1"/>
</dbReference>
<reference evidence="11 12" key="1">
    <citation type="submission" date="2020-01" db="EMBL/GenBank/DDBJ databases">
        <title>Identification and distribution of gene clusters putatively required for synthesis of sphingolipid metabolism inhibitors in phylogenetically diverse species of the filamentous fungus Fusarium.</title>
        <authorList>
            <person name="Kim H.-S."/>
            <person name="Busman M."/>
            <person name="Brown D.W."/>
            <person name="Divon H."/>
            <person name="Uhlig S."/>
            <person name="Proctor R.H."/>
        </authorList>
    </citation>
    <scope>NUCLEOTIDE SEQUENCE [LARGE SCALE GENOMIC DNA]</scope>
    <source>
        <strain evidence="11 12">NRRL 20459</strain>
    </source>
</reference>
<dbReference type="GO" id="GO:0006355">
    <property type="term" value="P:regulation of DNA-templated transcription"/>
    <property type="evidence" value="ECO:0007669"/>
    <property type="project" value="TreeGrafter"/>
</dbReference>
<dbReference type="EMBL" id="JAADYS010000552">
    <property type="protein sequence ID" value="KAF4468857.1"/>
    <property type="molecule type" value="Genomic_DNA"/>
</dbReference>
<gene>
    <name evidence="11" type="ORF">FALBO_4268</name>
</gene>
<proteinExistence type="inferred from homology"/>
<dbReference type="GO" id="GO:0016274">
    <property type="term" value="F:protein-arginine N-methyltransferase activity"/>
    <property type="evidence" value="ECO:0007669"/>
    <property type="project" value="InterPro"/>
</dbReference>
<dbReference type="Gene3D" id="2.70.160.11">
    <property type="entry name" value="Hnrnp arginine n-methyltransferase1"/>
    <property type="match status" value="1"/>
</dbReference>
<feature type="binding site" evidence="6">
    <location>
        <begin position="418"/>
        <end position="419"/>
    </location>
    <ligand>
        <name>S-adenosyl-L-methionine</name>
        <dbReference type="ChEBI" id="CHEBI:59789"/>
    </ligand>
</feature>
<evidence type="ECO:0000313" key="11">
    <source>
        <dbReference type="EMBL" id="KAF4468857.1"/>
    </source>
</evidence>
<dbReference type="Pfam" id="PF17285">
    <property type="entry name" value="PRMT5_TIM"/>
    <property type="match status" value="1"/>
</dbReference>
<evidence type="ECO:0000256" key="4">
    <source>
        <dbReference type="PIRNR" id="PIRNR015894"/>
    </source>
</evidence>
<evidence type="ECO:0000313" key="12">
    <source>
        <dbReference type="Proteomes" id="UP000554235"/>
    </source>
</evidence>
<accession>A0A8H4PKW0</accession>
<dbReference type="PROSITE" id="PS51678">
    <property type="entry name" value="SAM_MT_PRMT"/>
    <property type="match status" value="1"/>
</dbReference>
<dbReference type="InterPro" id="IPR025799">
    <property type="entry name" value="Arg_MeTrfase"/>
</dbReference>
<dbReference type="FunFam" id="3.40.50.150:FF:000149">
    <property type="entry name" value="Protein arginine N-methyltransferase"/>
    <property type="match status" value="1"/>
</dbReference>
<feature type="binding site" evidence="6">
    <location>
        <position position="409"/>
    </location>
    <ligand>
        <name>S-adenosyl-L-methionine</name>
        <dbReference type="ChEBI" id="CHEBI:59789"/>
    </ligand>
</feature>